<evidence type="ECO:0000256" key="5">
    <source>
        <dbReference type="ARBA" id="ARBA00011901"/>
    </source>
</evidence>
<proteinExistence type="inferred from homology"/>
<dbReference type="GO" id="GO:0071555">
    <property type="term" value="P:cell wall organization"/>
    <property type="evidence" value="ECO:0007669"/>
    <property type="project" value="UniProtKB-KW"/>
</dbReference>
<gene>
    <name evidence="14" type="primary">ampD</name>
    <name evidence="14" type="ORF">ISQ63_01745</name>
</gene>
<dbReference type="GO" id="GO:0009253">
    <property type="term" value="P:peptidoglycan catabolic process"/>
    <property type="evidence" value="ECO:0007669"/>
    <property type="project" value="InterPro"/>
</dbReference>
<dbReference type="Gene3D" id="3.40.80.10">
    <property type="entry name" value="Peptidoglycan recognition protein-like"/>
    <property type="match status" value="1"/>
</dbReference>
<dbReference type="Pfam" id="PF01510">
    <property type="entry name" value="Amidase_2"/>
    <property type="match status" value="1"/>
</dbReference>
<dbReference type="GO" id="GO:0009254">
    <property type="term" value="P:peptidoglycan turnover"/>
    <property type="evidence" value="ECO:0007669"/>
    <property type="project" value="TreeGrafter"/>
</dbReference>
<dbReference type="EC" id="3.5.1.28" evidence="5"/>
<dbReference type="GO" id="GO:0008745">
    <property type="term" value="F:N-acetylmuramoyl-L-alanine amidase activity"/>
    <property type="evidence" value="ECO:0007669"/>
    <property type="project" value="UniProtKB-EC"/>
</dbReference>
<feature type="domain" description="N-acetylmuramoyl-L-alanine amidase" evidence="13">
    <location>
        <begin position="16"/>
        <end position="167"/>
    </location>
</feature>
<evidence type="ECO:0000256" key="10">
    <source>
        <dbReference type="ARBA" id="ARBA00023316"/>
    </source>
</evidence>
<keyword evidence="10" id="KW-0961">Cell wall biogenesis/degradation</keyword>
<evidence type="ECO:0000256" key="11">
    <source>
        <dbReference type="ARBA" id="ARBA00039257"/>
    </source>
</evidence>
<protein>
    <recommendedName>
        <fullName evidence="11">1,6-anhydro-N-acetylmuramyl-L-alanine amidase AmpD</fullName>
        <ecNumber evidence="5">3.5.1.28</ecNumber>
    </recommendedName>
    <alternativeName>
        <fullName evidence="12">N-acetylmuramoyl-L-alanine amidase</fullName>
    </alternativeName>
</protein>
<evidence type="ECO:0000256" key="3">
    <source>
        <dbReference type="ARBA" id="ARBA00004496"/>
    </source>
</evidence>
<dbReference type="SMART" id="SM00644">
    <property type="entry name" value="Ami_2"/>
    <property type="match status" value="1"/>
</dbReference>
<reference evidence="14" key="1">
    <citation type="submission" date="2020-10" db="EMBL/GenBank/DDBJ databases">
        <title>Microbiome of the Black Sea water column analyzed by genome centric metagenomics.</title>
        <authorList>
            <person name="Cabello-Yeves P.J."/>
            <person name="Callieri C."/>
            <person name="Picazo A."/>
            <person name="Mehrshad M."/>
            <person name="Haro-Moreno J.M."/>
            <person name="Roda-Garcia J."/>
            <person name="Dzembekova N."/>
            <person name="Slabakova V."/>
            <person name="Slabakova N."/>
            <person name="Moncheva S."/>
            <person name="Rodriguez-Valera F."/>
        </authorList>
    </citation>
    <scope>NUCLEOTIDE SEQUENCE</scope>
    <source>
        <strain evidence="14">BS307-5m-G49</strain>
    </source>
</reference>
<sequence>MINKEGWLSEAEKHISPNFDKRPINSEIKLIVIHNISLPPENFAPENVKKLFKNELDFESNEFFHEIRGLKVSSHFVIDRTGKIYQFVSVYDRAWHAGVSSFKNQKNCNDFSLGIELIGSDNAPFEDNQYDSLNWLIEILCNFFPDIKKENIVGHSEIAPGRKTDPGPFFDWSKIS</sequence>
<evidence type="ECO:0000256" key="2">
    <source>
        <dbReference type="ARBA" id="ARBA00001947"/>
    </source>
</evidence>
<evidence type="ECO:0000256" key="12">
    <source>
        <dbReference type="ARBA" id="ARBA00042615"/>
    </source>
</evidence>
<dbReference type="PANTHER" id="PTHR30417">
    <property type="entry name" value="N-ACETYLMURAMOYL-L-ALANINE AMIDASE AMID"/>
    <property type="match status" value="1"/>
</dbReference>
<keyword evidence="6" id="KW-0963">Cytoplasm</keyword>
<comment type="cofactor">
    <cofactor evidence="2">
        <name>Zn(2+)</name>
        <dbReference type="ChEBI" id="CHEBI:29105"/>
    </cofactor>
</comment>
<evidence type="ECO:0000259" key="13">
    <source>
        <dbReference type="SMART" id="SM00644"/>
    </source>
</evidence>
<evidence type="ECO:0000256" key="9">
    <source>
        <dbReference type="ARBA" id="ARBA00022833"/>
    </source>
</evidence>
<evidence type="ECO:0000313" key="15">
    <source>
        <dbReference type="Proteomes" id="UP000744438"/>
    </source>
</evidence>
<dbReference type="InterPro" id="IPR051206">
    <property type="entry name" value="NAMLAA_amidase_2"/>
</dbReference>
<dbReference type="AlphaFoldDB" id="A0A937HZI8"/>
<dbReference type="CDD" id="cd06583">
    <property type="entry name" value="PGRP"/>
    <property type="match status" value="1"/>
</dbReference>
<comment type="catalytic activity">
    <reaction evidence="1">
        <text>Hydrolyzes the link between N-acetylmuramoyl residues and L-amino acid residues in certain cell-wall glycopeptides.</text>
        <dbReference type="EC" id="3.5.1.28"/>
    </reaction>
</comment>
<comment type="subcellular location">
    <subcellularLocation>
        <location evidence="3">Cytoplasm</location>
    </subcellularLocation>
</comment>
<dbReference type="InterPro" id="IPR036505">
    <property type="entry name" value="Amidase/PGRP_sf"/>
</dbReference>
<comment type="similarity">
    <text evidence="4">Belongs to the N-acetylmuramoyl-L-alanine amidase 2 family.</text>
</comment>
<evidence type="ECO:0000256" key="6">
    <source>
        <dbReference type="ARBA" id="ARBA00022490"/>
    </source>
</evidence>
<evidence type="ECO:0000313" key="14">
    <source>
        <dbReference type="EMBL" id="MBL6811589.1"/>
    </source>
</evidence>
<dbReference type="NCBIfam" id="NF008758">
    <property type="entry name" value="PRK11789.1"/>
    <property type="match status" value="1"/>
</dbReference>
<accession>A0A937HZI8</accession>
<comment type="caution">
    <text evidence="14">The sequence shown here is derived from an EMBL/GenBank/DDBJ whole genome shotgun (WGS) entry which is preliminary data.</text>
</comment>
<keyword evidence="8 14" id="KW-0378">Hydrolase</keyword>
<dbReference type="PANTHER" id="PTHR30417:SF4">
    <property type="entry name" value="1,6-ANHYDRO-N-ACETYLMURAMYL-L-ALANINE AMIDASE AMPD"/>
    <property type="match status" value="1"/>
</dbReference>
<dbReference type="SUPFAM" id="SSF55846">
    <property type="entry name" value="N-acetylmuramoyl-L-alanine amidase-like"/>
    <property type="match status" value="1"/>
</dbReference>
<dbReference type="EMBL" id="JADHQC010000005">
    <property type="protein sequence ID" value="MBL6811589.1"/>
    <property type="molecule type" value="Genomic_DNA"/>
</dbReference>
<keyword evidence="7" id="KW-0479">Metal-binding</keyword>
<evidence type="ECO:0000256" key="1">
    <source>
        <dbReference type="ARBA" id="ARBA00001561"/>
    </source>
</evidence>
<dbReference type="GO" id="GO:0046872">
    <property type="term" value="F:metal ion binding"/>
    <property type="evidence" value="ECO:0007669"/>
    <property type="project" value="UniProtKB-KW"/>
</dbReference>
<dbReference type="GO" id="GO:0005737">
    <property type="term" value="C:cytoplasm"/>
    <property type="evidence" value="ECO:0007669"/>
    <property type="project" value="UniProtKB-SubCell"/>
</dbReference>
<dbReference type="Proteomes" id="UP000744438">
    <property type="component" value="Unassembled WGS sequence"/>
</dbReference>
<evidence type="ECO:0000256" key="8">
    <source>
        <dbReference type="ARBA" id="ARBA00022801"/>
    </source>
</evidence>
<evidence type="ECO:0000256" key="4">
    <source>
        <dbReference type="ARBA" id="ARBA00007553"/>
    </source>
</evidence>
<dbReference type="InterPro" id="IPR002502">
    <property type="entry name" value="Amidase_domain"/>
</dbReference>
<keyword evidence="9" id="KW-0862">Zinc</keyword>
<evidence type="ECO:0000256" key="7">
    <source>
        <dbReference type="ARBA" id="ARBA00022723"/>
    </source>
</evidence>
<organism evidence="14 15">
    <name type="scientific">SAR86 cluster bacterium</name>
    <dbReference type="NCBI Taxonomy" id="2030880"/>
    <lineage>
        <taxon>Bacteria</taxon>
        <taxon>Pseudomonadati</taxon>
        <taxon>Pseudomonadota</taxon>
        <taxon>Gammaproteobacteria</taxon>
        <taxon>SAR86 cluster</taxon>
    </lineage>
</organism>
<name>A0A937HZI8_9GAMM</name>